<dbReference type="InterPro" id="IPR011006">
    <property type="entry name" value="CheY-like_superfamily"/>
</dbReference>
<dbReference type="InterPro" id="IPR036097">
    <property type="entry name" value="HisK_dim/P_sf"/>
</dbReference>
<evidence type="ECO:0000256" key="9">
    <source>
        <dbReference type="SAM" id="Phobius"/>
    </source>
</evidence>
<evidence type="ECO:0000259" key="11">
    <source>
        <dbReference type="PROSITE" id="PS50110"/>
    </source>
</evidence>
<dbReference type="EC" id="2.7.13.3" evidence="3"/>
<dbReference type="InterPro" id="IPR003661">
    <property type="entry name" value="HisK_dim/P_dom"/>
</dbReference>
<dbReference type="Proteomes" id="UP001161408">
    <property type="component" value="Unassembled WGS sequence"/>
</dbReference>
<dbReference type="Gene3D" id="3.30.565.10">
    <property type="entry name" value="Histidine kinase-like ATPase, C-terminal domain"/>
    <property type="match status" value="1"/>
</dbReference>
<dbReference type="SUPFAM" id="SSF47384">
    <property type="entry name" value="Homodimeric domain of signal transducing histidine kinase"/>
    <property type="match status" value="1"/>
</dbReference>
<accession>A0AA37S0W2</accession>
<comment type="catalytic activity">
    <reaction evidence="1">
        <text>ATP + protein L-histidine = ADP + protein N-phospho-L-histidine.</text>
        <dbReference type="EC" id="2.7.13.3"/>
    </reaction>
</comment>
<dbReference type="AlphaFoldDB" id="A0AA37S0W2"/>
<dbReference type="Gene3D" id="3.40.50.2300">
    <property type="match status" value="1"/>
</dbReference>
<dbReference type="PANTHER" id="PTHR43719:SF28">
    <property type="entry name" value="PEROXIDE STRESS-ACTIVATED HISTIDINE KINASE MAK1-RELATED"/>
    <property type="match status" value="1"/>
</dbReference>
<dbReference type="GO" id="GO:0000155">
    <property type="term" value="F:phosphorelay sensor kinase activity"/>
    <property type="evidence" value="ECO:0007669"/>
    <property type="project" value="InterPro"/>
</dbReference>
<keyword evidence="6 9" id="KW-1133">Transmembrane helix</keyword>
<evidence type="ECO:0000313" key="12">
    <source>
        <dbReference type="EMBL" id="GLQ01346.1"/>
    </source>
</evidence>
<feature type="domain" description="Histidine kinase" evidence="10">
    <location>
        <begin position="232"/>
        <end position="440"/>
    </location>
</feature>
<evidence type="ECO:0000256" key="8">
    <source>
        <dbReference type="PROSITE-ProRule" id="PRU00169"/>
    </source>
</evidence>
<dbReference type="SUPFAM" id="SSF55874">
    <property type="entry name" value="ATPase domain of HSP90 chaperone/DNA topoisomerase II/histidine kinase"/>
    <property type="match status" value="1"/>
</dbReference>
<dbReference type="GO" id="GO:0016020">
    <property type="term" value="C:membrane"/>
    <property type="evidence" value="ECO:0007669"/>
    <property type="project" value="UniProtKB-SubCell"/>
</dbReference>
<dbReference type="Pfam" id="PF02518">
    <property type="entry name" value="HATPase_c"/>
    <property type="match status" value="1"/>
</dbReference>
<dbReference type="EMBL" id="BSNE01000001">
    <property type="protein sequence ID" value="GLQ01346.1"/>
    <property type="molecule type" value="Genomic_DNA"/>
</dbReference>
<dbReference type="InterPro" id="IPR005467">
    <property type="entry name" value="His_kinase_dom"/>
</dbReference>
<dbReference type="SUPFAM" id="SSF52172">
    <property type="entry name" value="CheY-like"/>
    <property type="match status" value="1"/>
</dbReference>
<evidence type="ECO:0000259" key="10">
    <source>
        <dbReference type="PROSITE" id="PS50109"/>
    </source>
</evidence>
<dbReference type="RefSeq" id="WP_096038093.1">
    <property type="nucleotide sequence ID" value="NZ_BJXY01000028.1"/>
</dbReference>
<evidence type="ECO:0000313" key="13">
    <source>
        <dbReference type="Proteomes" id="UP001161408"/>
    </source>
</evidence>
<feature type="modified residue" description="4-aspartylphosphate" evidence="8">
    <location>
        <position position="504"/>
    </location>
</feature>
<dbReference type="InterPro" id="IPR050956">
    <property type="entry name" value="2C_system_His_kinase"/>
</dbReference>
<evidence type="ECO:0000256" key="1">
    <source>
        <dbReference type="ARBA" id="ARBA00000085"/>
    </source>
</evidence>
<dbReference type="PROSITE" id="PS50110">
    <property type="entry name" value="RESPONSE_REGULATORY"/>
    <property type="match status" value="1"/>
</dbReference>
<feature type="domain" description="Response regulatory" evidence="11">
    <location>
        <begin position="455"/>
        <end position="569"/>
    </location>
</feature>
<dbReference type="SMART" id="SM00388">
    <property type="entry name" value="HisKA"/>
    <property type="match status" value="1"/>
</dbReference>
<dbReference type="Pfam" id="PF13675">
    <property type="entry name" value="PilJ"/>
    <property type="match status" value="1"/>
</dbReference>
<evidence type="ECO:0000256" key="3">
    <source>
        <dbReference type="ARBA" id="ARBA00012438"/>
    </source>
</evidence>
<proteinExistence type="predicted"/>
<evidence type="ECO:0000256" key="4">
    <source>
        <dbReference type="ARBA" id="ARBA00022553"/>
    </source>
</evidence>
<evidence type="ECO:0000256" key="2">
    <source>
        <dbReference type="ARBA" id="ARBA00004141"/>
    </source>
</evidence>
<dbReference type="Pfam" id="PF00512">
    <property type="entry name" value="HisKA"/>
    <property type="match status" value="1"/>
</dbReference>
<dbReference type="Gene3D" id="1.10.287.130">
    <property type="match status" value="1"/>
</dbReference>
<dbReference type="CDD" id="cd00082">
    <property type="entry name" value="HisKA"/>
    <property type="match status" value="1"/>
</dbReference>
<dbReference type="CDD" id="cd17546">
    <property type="entry name" value="REC_hyHK_CKI1_RcsC-like"/>
    <property type="match status" value="1"/>
</dbReference>
<name>A0AA37S0W2_9GAMM</name>
<dbReference type="InterPro" id="IPR001789">
    <property type="entry name" value="Sig_transdc_resp-reg_receiver"/>
</dbReference>
<protein>
    <recommendedName>
        <fullName evidence="3">histidine kinase</fullName>
        <ecNumber evidence="3">2.7.13.3</ecNumber>
    </recommendedName>
</protein>
<gene>
    <name evidence="12" type="ORF">GCM10007914_02270</name>
</gene>
<evidence type="ECO:0000256" key="5">
    <source>
        <dbReference type="ARBA" id="ARBA00022692"/>
    </source>
</evidence>
<dbReference type="SMART" id="SM00387">
    <property type="entry name" value="HATPase_c"/>
    <property type="match status" value="1"/>
</dbReference>
<keyword evidence="4 8" id="KW-0597">Phosphoprotein</keyword>
<feature type="transmembrane region" description="Helical" evidence="9">
    <location>
        <begin position="12"/>
        <end position="34"/>
    </location>
</feature>
<keyword evidence="7 9" id="KW-0472">Membrane</keyword>
<keyword evidence="13" id="KW-1185">Reference proteome</keyword>
<evidence type="ECO:0000256" key="6">
    <source>
        <dbReference type="ARBA" id="ARBA00022989"/>
    </source>
</evidence>
<dbReference type="PANTHER" id="PTHR43719">
    <property type="entry name" value="TWO-COMPONENT HISTIDINE KINASE"/>
    <property type="match status" value="1"/>
</dbReference>
<keyword evidence="5 9" id="KW-0812">Transmembrane</keyword>
<dbReference type="PROSITE" id="PS50109">
    <property type="entry name" value="HIS_KIN"/>
    <property type="match status" value="1"/>
</dbReference>
<comment type="subcellular location">
    <subcellularLocation>
        <location evidence="2">Membrane</location>
        <topology evidence="2">Multi-pass membrane protein</topology>
    </subcellularLocation>
</comment>
<dbReference type="Pfam" id="PF00072">
    <property type="entry name" value="Response_reg"/>
    <property type="match status" value="1"/>
</dbReference>
<dbReference type="SMART" id="SM00448">
    <property type="entry name" value="REC"/>
    <property type="match status" value="1"/>
</dbReference>
<dbReference type="InterPro" id="IPR003594">
    <property type="entry name" value="HATPase_dom"/>
</dbReference>
<evidence type="ECO:0000256" key="7">
    <source>
        <dbReference type="ARBA" id="ARBA00023136"/>
    </source>
</evidence>
<reference evidence="12" key="2">
    <citation type="submission" date="2023-01" db="EMBL/GenBank/DDBJ databases">
        <title>Draft genome sequence of Pseudoalteromonas tetraodonis strain NBRC 103034.</title>
        <authorList>
            <person name="Sun Q."/>
            <person name="Mori K."/>
        </authorList>
    </citation>
    <scope>NUCLEOTIDE SEQUENCE</scope>
    <source>
        <strain evidence="12">NBRC 103034</strain>
    </source>
</reference>
<reference evidence="12" key="1">
    <citation type="journal article" date="2014" name="Int. J. Syst. Evol. Microbiol.">
        <title>Complete genome sequence of Corynebacterium casei LMG S-19264T (=DSM 44701T), isolated from a smear-ripened cheese.</title>
        <authorList>
            <consortium name="US DOE Joint Genome Institute (JGI-PGF)"/>
            <person name="Walter F."/>
            <person name="Albersmeier A."/>
            <person name="Kalinowski J."/>
            <person name="Ruckert C."/>
        </authorList>
    </citation>
    <scope>NUCLEOTIDE SEQUENCE</scope>
    <source>
        <strain evidence="12">NBRC 103034</strain>
    </source>
</reference>
<dbReference type="InterPro" id="IPR029095">
    <property type="entry name" value="NarX-like_N"/>
</dbReference>
<dbReference type="InterPro" id="IPR036890">
    <property type="entry name" value="HATPase_C_sf"/>
</dbReference>
<comment type="caution">
    <text evidence="12">The sequence shown here is derived from an EMBL/GenBank/DDBJ whole genome shotgun (WGS) entry which is preliminary data.</text>
</comment>
<sequence length="574" mass="64859">MFNIVKSIRKRYRWALVAIALLVSVSALLMQYFFSVQKYDAKIINIAGKQRMLSQKIAWHSNALINQTDNHAQHLQSLKHSLELFEQAHEYLLTKDEQGDAVCLNTPLFDLYYAPPSNLDAEVLAFITQAKNLVSRKEPINLASFSVSEVEALLKKLDTAVSLFEQQAVKKVDWISSIELLCWFFTLALLFLELRFVFMPMEKRVLQTLQKYQQQKEFAEQVSNNKEHFIARASHEFRTPLQGLITSIDELRIPTSQQDIQRQARYCSARLLAMLDELQDLQALSLNRWSLNPTSDNLLTTINKVLVVYEYGCTEKGLKLIRELAASLDCAVIVDHARLQQIVNELLSNALKFTEQGEVKVIATLNNNQLSLSVEDTGCGFDHLIEQLELDSTEQSNHFQGLRTDLARVQYIVDAFKGEIRFENNRQQGASVFLTLPLEMDTTLSKSSSMPDNLHCLVVEDNPLNMLVLTKLLTALNIHAECAENGKIACEMVAKKSYDVIFMDLNMPVMDGFEATKILHDNDKTLPIIVVTANTSDSDLARAKACGAIGHIHKPIDQQSIIAALNDAFLPEVD</sequence>
<organism evidence="12 13">
    <name type="scientific">Pseudoalteromonas tetraodonis GFC</name>
    <dbReference type="NCBI Taxonomy" id="1315271"/>
    <lineage>
        <taxon>Bacteria</taxon>
        <taxon>Pseudomonadati</taxon>
        <taxon>Pseudomonadota</taxon>
        <taxon>Gammaproteobacteria</taxon>
        <taxon>Alteromonadales</taxon>
        <taxon>Pseudoalteromonadaceae</taxon>
        <taxon>Pseudoalteromonas</taxon>
    </lineage>
</organism>